<dbReference type="EMBL" id="JBDFQZ010000004">
    <property type="protein sequence ID" value="KAK9733543.1"/>
    <property type="molecule type" value="Genomic_DNA"/>
</dbReference>
<reference evidence="5" key="1">
    <citation type="submission" date="2024-03" db="EMBL/GenBank/DDBJ databases">
        <title>WGS assembly of Saponaria officinalis var. Norfolk2.</title>
        <authorList>
            <person name="Jenkins J."/>
            <person name="Shu S."/>
            <person name="Grimwood J."/>
            <person name="Barry K."/>
            <person name="Goodstein D."/>
            <person name="Schmutz J."/>
            <person name="Leebens-Mack J."/>
            <person name="Osbourn A."/>
        </authorList>
    </citation>
    <scope>NUCLEOTIDE SEQUENCE [LARGE SCALE GENOMIC DNA]</scope>
    <source>
        <strain evidence="5">JIC</strain>
    </source>
</reference>
<sequence>MTLVFPFELDSFLMEDALMRLMETPTQCTPSDSNYDMLYKHWDIYVKDYGRTINLDLELIFIPINSDNHIACVCINFKSKTVDILDNQSHSDPTKSYIYKVAKILVSAMSDYLECKGISKGCQITGFEHRRIKFDWTRSTPNREKSGIFTMVHMLIYEGEPSKHDDLGSKINRRYLVIQLAAVLVLGDMNKIRAKGLEDVTRWVARKESILVTLKAKHRIKKILAKSKSSK</sequence>
<dbReference type="GO" id="GO:0008234">
    <property type="term" value="F:cysteine-type peptidase activity"/>
    <property type="evidence" value="ECO:0007669"/>
    <property type="project" value="InterPro"/>
</dbReference>
<comment type="caution">
    <text evidence="5">The sequence shown here is derived from an EMBL/GenBank/DDBJ whole genome shotgun (WGS) entry which is preliminary data.</text>
</comment>
<keyword evidence="6" id="KW-1185">Reference proteome</keyword>
<evidence type="ECO:0000259" key="4">
    <source>
        <dbReference type="Pfam" id="PF02902"/>
    </source>
</evidence>
<keyword evidence="2" id="KW-0645">Protease</keyword>
<dbReference type="Proteomes" id="UP001443914">
    <property type="component" value="Unassembled WGS sequence"/>
</dbReference>
<feature type="domain" description="Ubiquitin-like protease family profile" evidence="4">
    <location>
        <begin position="54"/>
        <end position="152"/>
    </location>
</feature>
<evidence type="ECO:0000256" key="3">
    <source>
        <dbReference type="ARBA" id="ARBA00022801"/>
    </source>
</evidence>
<organism evidence="5 6">
    <name type="scientific">Saponaria officinalis</name>
    <name type="common">Common soapwort</name>
    <name type="synonym">Lychnis saponaria</name>
    <dbReference type="NCBI Taxonomy" id="3572"/>
    <lineage>
        <taxon>Eukaryota</taxon>
        <taxon>Viridiplantae</taxon>
        <taxon>Streptophyta</taxon>
        <taxon>Embryophyta</taxon>
        <taxon>Tracheophyta</taxon>
        <taxon>Spermatophyta</taxon>
        <taxon>Magnoliopsida</taxon>
        <taxon>eudicotyledons</taxon>
        <taxon>Gunneridae</taxon>
        <taxon>Pentapetalae</taxon>
        <taxon>Caryophyllales</taxon>
        <taxon>Caryophyllaceae</taxon>
        <taxon>Caryophylleae</taxon>
        <taxon>Saponaria</taxon>
    </lineage>
</organism>
<dbReference type="InterPro" id="IPR038765">
    <property type="entry name" value="Papain-like_cys_pep_sf"/>
</dbReference>
<dbReference type="SUPFAM" id="SSF54001">
    <property type="entry name" value="Cysteine proteinases"/>
    <property type="match status" value="1"/>
</dbReference>
<dbReference type="AlphaFoldDB" id="A0AAW1LJ64"/>
<protein>
    <recommendedName>
        <fullName evidence="4">Ubiquitin-like protease family profile domain-containing protein</fullName>
    </recommendedName>
</protein>
<dbReference type="Pfam" id="PF02902">
    <property type="entry name" value="Peptidase_C48"/>
    <property type="match status" value="1"/>
</dbReference>
<gene>
    <name evidence="5" type="ORF">RND81_04G074200</name>
</gene>
<dbReference type="InterPro" id="IPR003653">
    <property type="entry name" value="Peptidase_C48_C"/>
</dbReference>
<comment type="similarity">
    <text evidence="1">Belongs to the peptidase C48 family.</text>
</comment>
<name>A0AAW1LJ64_SAPOF</name>
<evidence type="ECO:0000313" key="5">
    <source>
        <dbReference type="EMBL" id="KAK9733543.1"/>
    </source>
</evidence>
<evidence type="ECO:0000256" key="2">
    <source>
        <dbReference type="ARBA" id="ARBA00022670"/>
    </source>
</evidence>
<dbReference type="GO" id="GO:0006508">
    <property type="term" value="P:proteolysis"/>
    <property type="evidence" value="ECO:0007669"/>
    <property type="project" value="UniProtKB-KW"/>
</dbReference>
<proteinExistence type="inferred from homology"/>
<accession>A0AAW1LJ64</accession>
<dbReference type="Gene3D" id="3.40.395.10">
    <property type="entry name" value="Adenoviral Proteinase, Chain A"/>
    <property type="match status" value="1"/>
</dbReference>
<keyword evidence="3" id="KW-0378">Hydrolase</keyword>
<evidence type="ECO:0000313" key="6">
    <source>
        <dbReference type="Proteomes" id="UP001443914"/>
    </source>
</evidence>
<evidence type="ECO:0000256" key="1">
    <source>
        <dbReference type="ARBA" id="ARBA00005234"/>
    </source>
</evidence>